<dbReference type="RefSeq" id="WP_092211836.1">
    <property type="nucleotide sequence ID" value="NZ_FMUX01000012.1"/>
</dbReference>
<feature type="transmembrane region" description="Helical" evidence="1">
    <location>
        <begin position="94"/>
        <end position="114"/>
    </location>
</feature>
<accession>A0A1G5GZT4</accession>
<protein>
    <submittedName>
        <fullName evidence="2">Uncharacterized protein</fullName>
    </submittedName>
</protein>
<reference evidence="2 3" key="1">
    <citation type="submission" date="2016-10" db="EMBL/GenBank/DDBJ databases">
        <authorList>
            <person name="de Groot N.N."/>
        </authorList>
    </citation>
    <scope>NUCLEOTIDE SEQUENCE [LARGE SCALE GENOMIC DNA]</scope>
    <source>
        <strain evidence="2 3">AA1</strain>
    </source>
</reference>
<gene>
    <name evidence="2" type="ORF">SAMN05216233_11210</name>
</gene>
<proteinExistence type="predicted"/>
<keyword evidence="1" id="KW-1133">Transmembrane helix</keyword>
<dbReference type="AlphaFoldDB" id="A0A1G5GZT4"/>
<evidence type="ECO:0000256" key="1">
    <source>
        <dbReference type="SAM" id="Phobius"/>
    </source>
</evidence>
<dbReference type="OrthoDB" id="10011292at2"/>
<keyword evidence="1" id="KW-0472">Membrane</keyword>
<evidence type="ECO:0000313" key="3">
    <source>
        <dbReference type="Proteomes" id="UP000198870"/>
    </source>
</evidence>
<dbReference type="Proteomes" id="UP000198870">
    <property type="component" value="Unassembled WGS sequence"/>
</dbReference>
<keyword evidence="1" id="KW-0812">Transmembrane</keyword>
<sequence>MKCDLCGANSMINYGNSESKLCEKCSKTTEGIELTKIKTAPTQNLESKSEATKSNYGIAQKITSLMEFIGWGVIGIGGLIVLIGILGASQDAGFMILGLLSGLATAVSGLFLIAGSQITKAMVDNADYTREILTLMKNRA</sequence>
<keyword evidence="3" id="KW-1185">Reference proteome</keyword>
<evidence type="ECO:0000313" key="2">
    <source>
        <dbReference type="EMBL" id="SCY56917.1"/>
    </source>
</evidence>
<dbReference type="EMBL" id="FMUX01000012">
    <property type="protein sequence ID" value="SCY56917.1"/>
    <property type="molecule type" value="Genomic_DNA"/>
</dbReference>
<organism evidence="2 3">
    <name type="scientific">Desulfoluna spongiiphila</name>
    <dbReference type="NCBI Taxonomy" id="419481"/>
    <lineage>
        <taxon>Bacteria</taxon>
        <taxon>Pseudomonadati</taxon>
        <taxon>Thermodesulfobacteriota</taxon>
        <taxon>Desulfobacteria</taxon>
        <taxon>Desulfobacterales</taxon>
        <taxon>Desulfolunaceae</taxon>
        <taxon>Desulfoluna</taxon>
    </lineage>
</organism>
<feature type="transmembrane region" description="Helical" evidence="1">
    <location>
        <begin position="68"/>
        <end position="88"/>
    </location>
</feature>
<name>A0A1G5GZT4_9BACT</name>